<dbReference type="GO" id="GO:0008270">
    <property type="term" value="F:zinc ion binding"/>
    <property type="evidence" value="ECO:0007669"/>
    <property type="project" value="UniProtKB-KW"/>
</dbReference>
<evidence type="ECO:0000259" key="13">
    <source>
        <dbReference type="PROSITE" id="PS50271"/>
    </source>
</evidence>
<dbReference type="InterPro" id="IPR013083">
    <property type="entry name" value="Znf_RING/FYVE/PHD"/>
</dbReference>
<evidence type="ECO:0000256" key="1">
    <source>
        <dbReference type="ARBA" id="ARBA00000707"/>
    </source>
</evidence>
<comment type="similarity">
    <text evidence="2 11">Belongs to the peptidase C19 family.</text>
</comment>
<dbReference type="EC" id="3.4.19.12" evidence="11"/>
<dbReference type="InterPro" id="IPR001394">
    <property type="entry name" value="Peptidase_C19_UCH"/>
</dbReference>
<dbReference type="Gene3D" id="3.90.70.10">
    <property type="entry name" value="Cysteine proteinases"/>
    <property type="match status" value="1"/>
</dbReference>
<dbReference type="GeneID" id="28939542"/>
<evidence type="ECO:0000256" key="10">
    <source>
        <dbReference type="PROSITE-ProRule" id="PRU00502"/>
    </source>
</evidence>
<comment type="caution">
    <text evidence="14">The sequence shown here is derived from an EMBL/GenBank/DDBJ whole genome shotgun (WGS) entry which is preliminary data.</text>
</comment>
<dbReference type="SUPFAM" id="SSF54001">
    <property type="entry name" value="Cysteine proteinases"/>
    <property type="match status" value="1"/>
</dbReference>
<dbReference type="STRING" id="1408657.A0A0W4ZTU2"/>
<dbReference type="InterPro" id="IPR038765">
    <property type="entry name" value="Papain-like_cys_pep_sf"/>
</dbReference>
<dbReference type="PROSITE" id="PS00972">
    <property type="entry name" value="USP_1"/>
    <property type="match status" value="1"/>
</dbReference>
<dbReference type="eggNOG" id="KOG1102">
    <property type="taxonomic scope" value="Eukaryota"/>
</dbReference>
<dbReference type="InterPro" id="IPR018200">
    <property type="entry name" value="USP_CS"/>
</dbReference>
<evidence type="ECO:0000259" key="12">
    <source>
        <dbReference type="PROSITE" id="PS50235"/>
    </source>
</evidence>
<dbReference type="VEuPathDB" id="FungiDB:T551_01024"/>
<keyword evidence="9" id="KW-0862">Zinc</keyword>
<evidence type="ECO:0000256" key="11">
    <source>
        <dbReference type="RuleBase" id="RU366025"/>
    </source>
</evidence>
<keyword evidence="5 10" id="KW-0863">Zinc-finger</keyword>
<dbReference type="PROSITE" id="PS00973">
    <property type="entry name" value="USP_2"/>
    <property type="match status" value="1"/>
</dbReference>
<sequence length="785" mass="88967">MGKSNKYNTRIHSKCSLATTLHQNTLHQKPINSCIHQEVSIDFDKICRSLRFERKEKICSMCRKDRSKKNVNNISLCLHCGGVFCISFGRSHAFEHTLQESMHCLFISIENAVIWCLSCKNILSPQESMILGMKEVQKLVQRKFCIYQKVKNEKKITKDNRCSLEYKSLVPGLQNLGNTCYFNSVMQVLAASLPLHDIVSPTPLFNRFCIQIKGTGSLITAFVEYLNAVYSCTSENTIFKPQKLFSQIQKKHKQFTPSKQQDAHELLRYFLDSLNMEETSNTSNRNTFEKLSKSKQKTFEKNDVSLISDIKVENLNGNNNDTQNKNITFIDKLFGGRLASIVICNTCKSVSTSYEKFQDISLSIKTHNATDIACDTKVNSKRIGSKKTRKKKGSSDNLLFNCSKTSCSHLNGCSESVSDDESSTPTTGSENMSKTCLHFKELSVDSFEKDGLSSCKNASIASEITTKTESEYIDLLLFERNNIDEEKKDSWNLEDSLRQFTSVEILENENGYACEECAKRLRSTAKKCIYKPSQALRRSFRLSNTKSSKSHIDSFLTNGSSELFLSSSSFSDLCSQPSESHLPVLHISSHEHQHSFCMSPGVCSTNTPSYLDYEYSSSDSSKPRSVLSSAFRRFLIDLPLPPILILHLKRFQQLIGRLRSSFKKIDTFVDFPETLDLTDYVTPRLRSGPGLLYMLTGVIVHIGTLTHGHYASYILTHKIRPLNEPLSTTLIDSNLSDSLSSIKTSQTPLRQWVFANDTLTRPATWDEVRRSVGYLFVYEQIYDVS</sequence>
<dbReference type="EMBL" id="LFWA01000004">
    <property type="protein sequence ID" value="KTW31763.1"/>
    <property type="molecule type" value="Genomic_DNA"/>
</dbReference>
<dbReference type="PANTHER" id="PTHR24006">
    <property type="entry name" value="UBIQUITIN CARBOXYL-TERMINAL HYDROLASE"/>
    <property type="match status" value="1"/>
</dbReference>
<evidence type="ECO:0000256" key="8">
    <source>
        <dbReference type="ARBA" id="ARBA00022807"/>
    </source>
</evidence>
<dbReference type="PROSITE" id="PS50235">
    <property type="entry name" value="USP_3"/>
    <property type="match status" value="1"/>
</dbReference>
<evidence type="ECO:0000256" key="2">
    <source>
        <dbReference type="ARBA" id="ARBA00009085"/>
    </source>
</evidence>
<dbReference type="PANTHER" id="PTHR24006:SF888">
    <property type="entry name" value="UBIQUITIN CARBOXYL-TERMINAL HYDROLASE 30"/>
    <property type="match status" value="1"/>
</dbReference>
<evidence type="ECO:0000256" key="7">
    <source>
        <dbReference type="ARBA" id="ARBA00022801"/>
    </source>
</evidence>
<dbReference type="eggNOG" id="KOG1873">
    <property type="taxonomic scope" value="Eukaryota"/>
</dbReference>
<evidence type="ECO:0000313" key="15">
    <source>
        <dbReference type="Proteomes" id="UP000053447"/>
    </source>
</evidence>
<dbReference type="RefSeq" id="XP_018230455.1">
    <property type="nucleotide sequence ID" value="XM_018373287.1"/>
</dbReference>
<organism evidence="14 15">
    <name type="scientific">Pneumocystis jirovecii (strain RU7)</name>
    <name type="common">Human pneumocystis pneumonia agent</name>
    <dbReference type="NCBI Taxonomy" id="1408657"/>
    <lineage>
        <taxon>Eukaryota</taxon>
        <taxon>Fungi</taxon>
        <taxon>Dikarya</taxon>
        <taxon>Ascomycota</taxon>
        <taxon>Taphrinomycotina</taxon>
        <taxon>Pneumocystomycetes</taxon>
        <taxon>Pneumocystaceae</taxon>
        <taxon>Pneumocystis</taxon>
    </lineage>
</organism>
<evidence type="ECO:0000256" key="4">
    <source>
        <dbReference type="ARBA" id="ARBA00022723"/>
    </source>
</evidence>
<keyword evidence="3 11" id="KW-0645">Protease</keyword>
<name>A0A0W4ZTU2_PNEJ7</name>
<keyword evidence="4" id="KW-0479">Metal-binding</keyword>
<dbReference type="Gene3D" id="3.30.40.10">
    <property type="entry name" value="Zinc/RING finger domain, C3HC4 (zinc finger)"/>
    <property type="match status" value="1"/>
</dbReference>
<reference evidence="15" key="1">
    <citation type="journal article" date="2016" name="Nat. Commun.">
        <title>Genome analysis of three Pneumocystis species reveals adaptation mechanisms to life exclusively in mammalian hosts.</title>
        <authorList>
            <person name="Ma L."/>
            <person name="Chen Z."/>
            <person name="Huang D.W."/>
            <person name="Kutty G."/>
            <person name="Ishihara M."/>
            <person name="Wang H."/>
            <person name="Abouelleil A."/>
            <person name="Bishop L."/>
            <person name="Davey E."/>
            <person name="Deng R."/>
            <person name="Deng X."/>
            <person name="Fan L."/>
            <person name="Fantoni G."/>
            <person name="Fitzgerald M."/>
            <person name="Gogineni E."/>
            <person name="Goldberg J.M."/>
            <person name="Handley G."/>
            <person name="Hu X."/>
            <person name="Huber C."/>
            <person name="Jiao X."/>
            <person name="Jones K."/>
            <person name="Levin J.Z."/>
            <person name="Liu Y."/>
            <person name="Macdonald P."/>
            <person name="Melnikov A."/>
            <person name="Raley C."/>
            <person name="Sassi M."/>
            <person name="Sherman B.T."/>
            <person name="Song X."/>
            <person name="Sykes S."/>
            <person name="Tran B."/>
            <person name="Walsh L."/>
            <person name="Xia Y."/>
            <person name="Yang J."/>
            <person name="Young S."/>
            <person name="Zeng Q."/>
            <person name="Zheng X."/>
            <person name="Stephens R."/>
            <person name="Nusbaum C."/>
            <person name="Birren B.W."/>
            <person name="Azadi P."/>
            <person name="Lempicki R.A."/>
            <person name="Cuomo C.A."/>
            <person name="Kovacs J.A."/>
        </authorList>
    </citation>
    <scope>NUCLEOTIDE SEQUENCE [LARGE SCALE GENOMIC DNA]</scope>
    <source>
        <strain evidence="15">RU7</strain>
    </source>
</reference>
<dbReference type="SUPFAM" id="SSF57850">
    <property type="entry name" value="RING/U-box"/>
    <property type="match status" value="1"/>
</dbReference>
<dbReference type="InterPro" id="IPR050164">
    <property type="entry name" value="Peptidase_C19"/>
</dbReference>
<evidence type="ECO:0000256" key="3">
    <source>
        <dbReference type="ARBA" id="ARBA00022670"/>
    </source>
</evidence>
<keyword evidence="8 11" id="KW-0788">Thiol protease</keyword>
<comment type="catalytic activity">
    <reaction evidence="1 11">
        <text>Thiol-dependent hydrolysis of ester, thioester, amide, peptide and isopeptide bonds formed by the C-terminal Gly of ubiquitin (a 76-residue protein attached to proteins as an intracellular targeting signal).</text>
        <dbReference type="EC" id="3.4.19.12"/>
    </reaction>
</comment>
<dbReference type="Pfam" id="PF00443">
    <property type="entry name" value="UCH"/>
    <property type="match status" value="1"/>
</dbReference>
<dbReference type="AlphaFoldDB" id="A0A0W4ZTU2"/>
<evidence type="ECO:0000256" key="6">
    <source>
        <dbReference type="ARBA" id="ARBA00022786"/>
    </source>
</evidence>
<feature type="domain" description="UBP-type" evidence="13">
    <location>
        <begin position="26"/>
        <end position="143"/>
    </location>
</feature>
<keyword evidence="7 11" id="KW-0378">Hydrolase</keyword>
<keyword evidence="15" id="KW-1185">Reference proteome</keyword>
<dbReference type="Pfam" id="PF02148">
    <property type="entry name" value="zf-UBP"/>
    <property type="match status" value="1"/>
</dbReference>
<dbReference type="GO" id="GO:0005829">
    <property type="term" value="C:cytosol"/>
    <property type="evidence" value="ECO:0007669"/>
    <property type="project" value="TreeGrafter"/>
</dbReference>
<keyword evidence="6 11" id="KW-0833">Ubl conjugation pathway</keyword>
<dbReference type="PROSITE" id="PS50271">
    <property type="entry name" value="ZF_UBP"/>
    <property type="match status" value="1"/>
</dbReference>
<evidence type="ECO:0000256" key="5">
    <source>
        <dbReference type="ARBA" id="ARBA00022771"/>
    </source>
</evidence>
<evidence type="ECO:0000313" key="14">
    <source>
        <dbReference type="EMBL" id="KTW31763.1"/>
    </source>
</evidence>
<proteinExistence type="inferred from homology"/>
<dbReference type="GO" id="GO:0004843">
    <property type="term" value="F:cysteine-type deubiquitinase activity"/>
    <property type="evidence" value="ECO:0007669"/>
    <property type="project" value="UniProtKB-UniRule"/>
</dbReference>
<dbReference type="OrthoDB" id="361536at2759"/>
<gene>
    <name evidence="14" type="ORF">T551_01024</name>
</gene>
<dbReference type="Proteomes" id="UP000053447">
    <property type="component" value="Unassembled WGS sequence"/>
</dbReference>
<dbReference type="GO" id="GO:0006508">
    <property type="term" value="P:proteolysis"/>
    <property type="evidence" value="ECO:0007669"/>
    <property type="project" value="UniProtKB-KW"/>
</dbReference>
<dbReference type="GO" id="GO:0005634">
    <property type="term" value="C:nucleus"/>
    <property type="evidence" value="ECO:0007669"/>
    <property type="project" value="TreeGrafter"/>
</dbReference>
<protein>
    <recommendedName>
        <fullName evidence="11">Ubiquitin carboxyl-terminal hydrolase</fullName>
        <ecNumber evidence="11">3.4.19.12</ecNumber>
    </recommendedName>
</protein>
<accession>A0A0W4ZTU2</accession>
<evidence type="ECO:0000256" key="9">
    <source>
        <dbReference type="ARBA" id="ARBA00022833"/>
    </source>
</evidence>
<dbReference type="InterPro" id="IPR028889">
    <property type="entry name" value="USP"/>
</dbReference>
<dbReference type="InterPro" id="IPR001607">
    <property type="entry name" value="Znf_UBP"/>
</dbReference>
<feature type="domain" description="USP" evidence="12">
    <location>
        <begin position="171"/>
        <end position="781"/>
    </location>
</feature>
<dbReference type="GO" id="GO:0016579">
    <property type="term" value="P:protein deubiquitination"/>
    <property type="evidence" value="ECO:0007669"/>
    <property type="project" value="InterPro"/>
</dbReference>